<reference evidence="1 2" key="1">
    <citation type="journal article" date="2022" name="Allergy">
        <title>Genome assembly and annotation of Periplaneta americana reveal a comprehensive cockroach allergen profile.</title>
        <authorList>
            <person name="Wang L."/>
            <person name="Xiong Q."/>
            <person name="Saelim N."/>
            <person name="Wang L."/>
            <person name="Nong W."/>
            <person name="Wan A.T."/>
            <person name="Shi M."/>
            <person name="Liu X."/>
            <person name="Cao Q."/>
            <person name="Hui J.H.L."/>
            <person name="Sookrung N."/>
            <person name="Leung T.F."/>
            <person name="Tungtrongchitr A."/>
            <person name="Tsui S.K.W."/>
        </authorList>
    </citation>
    <scope>NUCLEOTIDE SEQUENCE [LARGE SCALE GENOMIC DNA]</scope>
    <source>
        <strain evidence="1">PWHHKU_190912</strain>
    </source>
</reference>
<dbReference type="EMBL" id="JAJSOF020000036">
    <property type="protein sequence ID" value="KAJ4428707.1"/>
    <property type="molecule type" value="Genomic_DNA"/>
</dbReference>
<organism evidence="1 2">
    <name type="scientific">Periplaneta americana</name>
    <name type="common">American cockroach</name>
    <name type="synonym">Blatta americana</name>
    <dbReference type="NCBI Taxonomy" id="6978"/>
    <lineage>
        <taxon>Eukaryota</taxon>
        <taxon>Metazoa</taxon>
        <taxon>Ecdysozoa</taxon>
        <taxon>Arthropoda</taxon>
        <taxon>Hexapoda</taxon>
        <taxon>Insecta</taxon>
        <taxon>Pterygota</taxon>
        <taxon>Neoptera</taxon>
        <taxon>Polyneoptera</taxon>
        <taxon>Dictyoptera</taxon>
        <taxon>Blattodea</taxon>
        <taxon>Blattoidea</taxon>
        <taxon>Blattidae</taxon>
        <taxon>Blattinae</taxon>
        <taxon>Periplaneta</taxon>
    </lineage>
</organism>
<comment type="caution">
    <text evidence="1">The sequence shown here is derived from an EMBL/GenBank/DDBJ whole genome shotgun (WGS) entry which is preliminary data.</text>
</comment>
<proteinExistence type="predicted"/>
<gene>
    <name evidence="1" type="ORF">ANN_25700</name>
</gene>
<evidence type="ECO:0000313" key="1">
    <source>
        <dbReference type="EMBL" id="KAJ4428707.1"/>
    </source>
</evidence>
<name>A0ABQ8S480_PERAM</name>
<evidence type="ECO:0000313" key="2">
    <source>
        <dbReference type="Proteomes" id="UP001148838"/>
    </source>
</evidence>
<protein>
    <submittedName>
        <fullName evidence="1">Uncharacterized protein</fullName>
    </submittedName>
</protein>
<sequence>MAHRSGGIFYRQPLEDERAVSSGIIQGFHIYRTPVLQLQKLRVVFTRKPKVARCTLLFVLRNPSAAKVAIGGCESVHTQGATFAAAVMLQVSISVLTSQHTF</sequence>
<dbReference type="Proteomes" id="UP001148838">
    <property type="component" value="Unassembled WGS sequence"/>
</dbReference>
<accession>A0ABQ8S480</accession>
<keyword evidence="2" id="KW-1185">Reference proteome</keyword>